<gene>
    <name evidence="1" type="ORF">CLV89_1212</name>
</gene>
<reference evidence="1 2" key="1">
    <citation type="submission" date="2018-03" db="EMBL/GenBank/DDBJ databases">
        <title>Genomic Encyclopedia of Archaeal and Bacterial Type Strains, Phase II (KMG-II): from individual species to whole genera.</title>
        <authorList>
            <person name="Goeker M."/>
        </authorList>
    </citation>
    <scope>NUCLEOTIDE SEQUENCE [LARGE SCALE GENOMIC DNA]</scope>
    <source>
        <strain evidence="1 2">DSM 25328</strain>
    </source>
</reference>
<dbReference type="Proteomes" id="UP000237718">
    <property type="component" value="Unassembled WGS sequence"/>
</dbReference>
<dbReference type="AlphaFoldDB" id="A0A2T1A7U6"/>
<evidence type="ECO:0000313" key="2">
    <source>
        <dbReference type="Proteomes" id="UP000237718"/>
    </source>
</evidence>
<organism evidence="1 2">
    <name type="scientific">Tritonibacter scottomollicae</name>
    <name type="common">Epibacterium scottomollicae</name>
    <dbReference type="NCBI Taxonomy" id="483013"/>
    <lineage>
        <taxon>Bacteria</taxon>
        <taxon>Pseudomonadati</taxon>
        <taxon>Pseudomonadota</taxon>
        <taxon>Alphaproteobacteria</taxon>
        <taxon>Rhodobacterales</taxon>
        <taxon>Paracoccaceae</taxon>
        <taxon>Tritonibacter</taxon>
    </lineage>
</organism>
<comment type="caution">
    <text evidence="1">The sequence shown here is derived from an EMBL/GenBank/DDBJ whole genome shotgun (WGS) entry which is preliminary data.</text>
</comment>
<proteinExistence type="predicted"/>
<name>A0A2T1A7U6_TRISK</name>
<sequence>MTEAWNTIYISVDCARVFLLMAAILLCVTPVTALHGEKLNLIYCQDPWGTVIEFYNAPYAQFVANRG</sequence>
<dbReference type="EMBL" id="PVUF01000021">
    <property type="protein sequence ID" value="PRZ44669.1"/>
    <property type="molecule type" value="Genomic_DNA"/>
</dbReference>
<accession>A0A2T1A7U6</accession>
<protein>
    <submittedName>
        <fullName evidence="1">Uncharacterized protein</fullName>
    </submittedName>
</protein>
<evidence type="ECO:0000313" key="1">
    <source>
        <dbReference type="EMBL" id="PRZ44669.1"/>
    </source>
</evidence>